<organism evidence="2 3">
    <name type="scientific">Diploscapter pachys</name>
    <dbReference type="NCBI Taxonomy" id="2018661"/>
    <lineage>
        <taxon>Eukaryota</taxon>
        <taxon>Metazoa</taxon>
        <taxon>Ecdysozoa</taxon>
        <taxon>Nematoda</taxon>
        <taxon>Chromadorea</taxon>
        <taxon>Rhabditida</taxon>
        <taxon>Rhabditina</taxon>
        <taxon>Rhabditomorpha</taxon>
        <taxon>Rhabditoidea</taxon>
        <taxon>Rhabditidae</taxon>
        <taxon>Diploscapter</taxon>
    </lineage>
</organism>
<accession>A0A2A2M3E5</accession>
<evidence type="ECO:0008006" key="4">
    <source>
        <dbReference type="Google" id="ProtNLM"/>
    </source>
</evidence>
<proteinExistence type="predicted"/>
<dbReference type="AlphaFoldDB" id="A0A2A2M3E5"/>
<keyword evidence="1" id="KW-0812">Transmembrane</keyword>
<sequence>MTKAAKTDAPRGWPLAPGTVRAVLNGHGILGLAFAALIYLVCLTGTLAVFAGDIARWEAPGAPVANQFAPGALDRAVKAAQTGGPAQATLYLTLPSPAQDGARILAYTPTEHHDWAIARDGTLTEQHTPFSEFLIDLHIALHLPRTWGAMLVGLTGVALLSVLISGILAHPRVFKDAFSLRRGGARRLQEADLHNRLGTWALPFHVTIALTGAILGLTTLIVGVLAMLLYGGNTARVRCPPSRPCCWTPAAAATAPPRSN</sequence>
<name>A0A2A2M3E5_9BILA</name>
<keyword evidence="1" id="KW-1133">Transmembrane helix</keyword>
<protein>
    <recommendedName>
        <fullName evidence="4">PepSY domain-containing protein</fullName>
    </recommendedName>
</protein>
<comment type="caution">
    <text evidence="2">The sequence shown here is derived from an EMBL/GenBank/DDBJ whole genome shotgun (WGS) entry which is preliminary data.</text>
</comment>
<keyword evidence="3" id="KW-1185">Reference proteome</keyword>
<dbReference type="Proteomes" id="UP000218231">
    <property type="component" value="Unassembled WGS sequence"/>
</dbReference>
<evidence type="ECO:0000313" key="3">
    <source>
        <dbReference type="Proteomes" id="UP000218231"/>
    </source>
</evidence>
<dbReference type="Pfam" id="PF03929">
    <property type="entry name" value="PepSY_TM"/>
    <property type="match status" value="1"/>
</dbReference>
<evidence type="ECO:0000313" key="2">
    <source>
        <dbReference type="EMBL" id="PAV93051.1"/>
    </source>
</evidence>
<gene>
    <name evidence="2" type="ORF">WR25_21963</name>
</gene>
<dbReference type="PANTHER" id="PTHR34219">
    <property type="entry name" value="IRON-REGULATED INNER MEMBRANE PROTEIN-RELATED"/>
    <property type="match status" value="1"/>
</dbReference>
<feature type="transmembrane region" description="Helical" evidence="1">
    <location>
        <begin position="29"/>
        <end position="50"/>
    </location>
</feature>
<feature type="transmembrane region" description="Helical" evidence="1">
    <location>
        <begin position="147"/>
        <end position="169"/>
    </location>
</feature>
<keyword evidence="1" id="KW-0472">Membrane</keyword>
<dbReference type="PANTHER" id="PTHR34219:SF9">
    <property type="entry name" value="IRON-REGULATED INNER MEMBRANE PROTEIN"/>
    <property type="match status" value="1"/>
</dbReference>
<feature type="transmembrane region" description="Helical" evidence="1">
    <location>
        <begin position="204"/>
        <end position="230"/>
    </location>
</feature>
<dbReference type="InterPro" id="IPR005625">
    <property type="entry name" value="PepSY-ass_TM"/>
</dbReference>
<dbReference type="EMBL" id="LIAE01005777">
    <property type="protein sequence ID" value="PAV93051.1"/>
    <property type="molecule type" value="Genomic_DNA"/>
</dbReference>
<reference evidence="2 3" key="1">
    <citation type="journal article" date="2017" name="Curr. Biol.">
        <title>Genome architecture and evolution of a unichromosomal asexual nematode.</title>
        <authorList>
            <person name="Fradin H."/>
            <person name="Zegar C."/>
            <person name="Gutwein M."/>
            <person name="Lucas J."/>
            <person name="Kovtun M."/>
            <person name="Corcoran D."/>
            <person name="Baugh L.R."/>
            <person name="Kiontke K."/>
            <person name="Gunsalus K."/>
            <person name="Fitch D.H."/>
            <person name="Piano F."/>
        </authorList>
    </citation>
    <scope>NUCLEOTIDE SEQUENCE [LARGE SCALE GENOMIC DNA]</scope>
    <source>
        <strain evidence="2">PF1309</strain>
    </source>
</reference>
<dbReference type="OrthoDB" id="10384696at2759"/>
<evidence type="ECO:0000256" key="1">
    <source>
        <dbReference type="SAM" id="Phobius"/>
    </source>
</evidence>